<proteinExistence type="predicted"/>
<dbReference type="Proteomes" id="UP000612055">
    <property type="component" value="Unassembled WGS sequence"/>
</dbReference>
<organism evidence="1 2">
    <name type="scientific">Edaphochlamys debaryana</name>
    <dbReference type="NCBI Taxonomy" id="47281"/>
    <lineage>
        <taxon>Eukaryota</taxon>
        <taxon>Viridiplantae</taxon>
        <taxon>Chlorophyta</taxon>
        <taxon>core chlorophytes</taxon>
        <taxon>Chlorophyceae</taxon>
        <taxon>CS clade</taxon>
        <taxon>Chlamydomonadales</taxon>
        <taxon>Chlamydomonadales incertae sedis</taxon>
        <taxon>Edaphochlamys</taxon>
    </lineage>
</organism>
<accession>A0A835XPQ8</accession>
<gene>
    <name evidence="1" type="ORF">HYH03_014137</name>
</gene>
<evidence type="ECO:0000313" key="1">
    <source>
        <dbReference type="EMBL" id="KAG2487297.1"/>
    </source>
</evidence>
<dbReference type="OrthoDB" id="542657at2759"/>
<dbReference type="AlphaFoldDB" id="A0A835XPQ8"/>
<sequence>MSPSTNPFQATGYGHASYGHGYPQHPAAVHSPASSYGYAASDATSDASQWSRSSSYNSYATSPVAATSNALTVYSPKSLLGLWYSEHVHGPWATGLERNPFTPGLEPVSGVEKRSYVNTDPLAAAFPSSSKQPHDPLSWITEELFELRSKREAAAQQRTPLRASAQQA</sequence>
<keyword evidence="2" id="KW-1185">Reference proteome</keyword>
<evidence type="ECO:0000313" key="2">
    <source>
        <dbReference type="Proteomes" id="UP000612055"/>
    </source>
</evidence>
<name>A0A835XPQ8_9CHLO</name>
<comment type="caution">
    <text evidence="1">The sequence shown here is derived from an EMBL/GenBank/DDBJ whole genome shotgun (WGS) entry which is preliminary data.</text>
</comment>
<protein>
    <submittedName>
        <fullName evidence="1">Uncharacterized protein</fullName>
    </submittedName>
</protein>
<reference evidence="1" key="1">
    <citation type="journal article" date="2020" name="bioRxiv">
        <title>Comparative genomics of Chlamydomonas.</title>
        <authorList>
            <person name="Craig R.J."/>
            <person name="Hasan A.R."/>
            <person name="Ness R.W."/>
            <person name="Keightley P.D."/>
        </authorList>
    </citation>
    <scope>NUCLEOTIDE SEQUENCE</scope>
    <source>
        <strain evidence="1">CCAP 11/70</strain>
    </source>
</reference>
<dbReference type="EMBL" id="JAEHOE010000099">
    <property type="protein sequence ID" value="KAG2487297.1"/>
    <property type="molecule type" value="Genomic_DNA"/>
</dbReference>